<keyword evidence="6 10" id="KW-0521">NADP</keyword>
<evidence type="ECO:0000256" key="7">
    <source>
        <dbReference type="ARBA" id="ARBA00023002"/>
    </source>
</evidence>
<comment type="catalytic activity">
    <reaction evidence="9 10">
        <text>(R)-pantoate + NADP(+) = 2-dehydropantoate + NADPH + H(+)</text>
        <dbReference type="Rhea" id="RHEA:16233"/>
        <dbReference type="ChEBI" id="CHEBI:11561"/>
        <dbReference type="ChEBI" id="CHEBI:15378"/>
        <dbReference type="ChEBI" id="CHEBI:15980"/>
        <dbReference type="ChEBI" id="CHEBI:57783"/>
        <dbReference type="ChEBI" id="CHEBI:58349"/>
        <dbReference type="EC" id="1.1.1.169"/>
    </reaction>
</comment>
<dbReference type="GO" id="GO:0015940">
    <property type="term" value="P:pantothenate biosynthetic process"/>
    <property type="evidence" value="ECO:0007669"/>
    <property type="project" value="UniProtKB-UniPathway"/>
</dbReference>
<dbReference type="InterPro" id="IPR036291">
    <property type="entry name" value="NAD(P)-bd_dom_sf"/>
</dbReference>
<keyword evidence="5 10" id="KW-0566">Pantothenate biosynthesis</keyword>
<reference evidence="14" key="1">
    <citation type="journal article" date="2018" name="Front. Microbiol.">
        <title>Genome-Based Analysis Reveals the Taxonomy and Diversity of the Family Idiomarinaceae.</title>
        <authorList>
            <person name="Liu Y."/>
            <person name="Lai Q."/>
            <person name="Shao Z."/>
        </authorList>
    </citation>
    <scope>NUCLEOTIDE SEQUENCE [LARGE SCALE GENOMIC DNA]</scope>
    <source>
        <strain evidence="14">SW15</strain>
    </source>
</reference>
<evidence type="ECO:0000256" key="8">
    <source>
        <dbReference type="ARBA" id="ARBA00032024"/>
    </source>
</evidence>
<dbReference type="Proteomes" id="UP000286678">
    <property type="component" value="Unassembled WGS sequence"/>
</dbReference>
<evidence type="ECO:0000313" key="14">
    <source>
        <dbReference type="Proteomes" id="UP000286678"/>
    </source>
</evidence>
<evidence type="ECO:0000256" key="4">
    <source>
        <dbReference type="ARBA" id="ARBA00019465"/>
    </source>
</evidence>
<feature type="domain" description="Ketopantoate reductase N-terminal" evidence="11">
    <location>
        <begin position="7"/>
        <end position="138"/>
    </location>
</feature>
<dbReference type="UniPathway" id="UPA00028">
    <property type="reaction ID" value="UER00004"/>
</dbReference>
<dbReference type="Gene3D" id="3.40.50.720">
    <property type="entry name" value="NAD(P)-binding Rossmann-like Domain"/>
    <property type="match status" value="1"/>
</dbReference>
<comment type="caution">
    <text evidence="13">The sequence shown here is derived from an EMBL/GenBank/DDBJ whole genome shotgun (WGS) entry which is preliminary data.</text>
</comment>
<dbReference type="InterPro" id="IPR003710">
    <property type="entry name" value="ApbA"/>
</dbReference>
<evidence type="ECO:0000259" key="12">
    <source>
        <dbReference type="Pfam" id="PF08546"/>
    </source>
</evidence>
<evidence type="ECO:0000256" key="1">
    <source>
        <dbReference type="ARBA" id="ARBA00004994"/>
    </source>
</evidence>
<dbReference type="EC" id="1.1.1.169" evidence="3 10"/>
<evidence type="ECO:0000256" key="10">
    <source>
        <dbReference type="RuleBase" id="RU362068"/>
    </source>
</evidence>
<organism evidence="13 14">
    <name type="scientific">Pseudidiomarina aquimaris</name>
    <dbReference type="NCBI Taxonomy" id="641841"/>
    <lineage>
        <taxon>Bacteria</taxon>
        <taxon>Pseudomonadati</taxon>
        <taxon>Pseudomonadota</taxon>
        <taxon>Gammaproteobacteria</taxon>
        <taxon>Alteromonadales</taxon>
        <taxon>Idiomarinaceae</taxon>
        <taxon>Pseudidiomarina</taxon>
    </lineage>
</organism>
<dbReference type="PANTHER" id="PTHR43765">
    <property type="entry name" value="2-DEHYDROPANTOATE 2-REDUCTASE-RELATED"/>
    <property type="match status" value="1"/>
</dbReference>
<dbReference type="SUPFAM" id="SSF48179">
    <property type="entry name" value="6-phosphogluconate dehydrogenase C-terminal domain-like"/>
    <property type="match status" value="1"/>
</dbReference>
<dbReference type="EMBL" id="PIPT01000010">
    <property type="protein sequence ID" value="RUO46111.1"/>
    <property type="molecule type" value="Genomic_DNA"/>
</dbReference>
<keyword evidence="14" id="KW-1185">Reference proteome</keyword>
<comment type="pathway">
    <text evidence="1 10">Cofactor biosynthesis; (R)-pantothenate biosynthesis; (R)-pantoate from 3-methyl-2-oxobutanoate: step 2/2.</text>
</comment>
<dbReference type="Pfam" id="PF02558">
    <property type="entry name" value="ApbA"/>
    <property type="match status" value="1"/>
</dbReference>
<dbReference type="Pfam" id="PF08546">
    <property type="entry name" value="ApbA_C"/>
    <property type="match status" value="1"/>
</dbReference>
<dbReference type="SUPFAM" id="SSF51735">
    <property type="entry name" value="NAD(P)-binding Rossmann-fold domains"/>
    <property type="match status" value="1"/>
</dbReference>
<dbReference type="InterPro" id="IPR013752">
    <property type="entry name" value="KPA_reductase"/>
</dbReference>
<evidence type="ECO:0000256" key="5">
    <source>
        <dbReference type="ARBA" id="ARBA00022655"/>
    </source>
</evidence>
<evidence type="ECO:0000256" key="3">
    <source>
        <dbReference type="ARBA" id="ARBA00013014"/>
    </source>
</evidence>
<dbReference type="NCBIfam" id="TIGR00745">
    <property type="entry name" value="apbA_panE"/>
    <property type="match status" value="1"/>
</dbReference>
<dbReference type="OrthoDB" id="6530772at2"/>
<evidence type="ECO:0000259" key="11">
    <source>
        <dbReference type="Pfam" id="PF02558"/>
    </source>
</evidence>
<dbReference type="GO" id="GO:0005737">
    <property type="term" value="C:cytoplasm"/>
    <property type="evidence" value="ECO:0007669"/>
    <property type="project" value="TreeGrafter"/>
</dbReference>
<feature type="domain" description="Ketopantoate reductase C-terminal" evidence="12">
    <location>
        <begin position="163"/>
        <end position="284"/>
    </location>
</feature>
<sequence>MTTKRQWCVVGQGALGSLMAVHLAKQQQRVTLKLRHAGSCDIRFADHTWSFDAVQEIQQPSIIFAAVKAYQVAPLLAEFQAQAVFHKSTLILSYNGILTNEAELLRPNDWHWVTTHGAYREGNEVIHGGQGQSWLGSLHGQTAKPDFFADLEQALPPLHWQADIRQRRWQKLAINCLINPYTVIHECCNGELAHLVTQQEWQDVAQEITRLAAHHGVELNPDDLLQQAQQVVKQTALNRSSMLQDYLHQRPLEIDYLNGFVAAASTAAGWSAPANERLCEQVQSLSSIKSITSKPKPDNAE</sequence>
<evidence type="ECO:0000313" key="13">
    <source>
        <dbReference type="EMBL" id="RUO46111.1"/>
    </source>
</evidence>
<dbReference type="GO" id="GO:0050661">
    <property type="term" value="F:NADP binding"/>
    <property type="evidence" value="ECO:0007669"/>
    <property type="project" value="TreeGrafter"/>
</dbReference>
<accession>A0A432XBI8</accession>
<evidence type="ECO:0000256" key="2">
    <source>
        <dbReference type="ARBA" id="ARBA00007870"/>
    </source>
</evidence>
<evidence type="ECO:0000256" key="6">
    <source>
        <dbReference type="ARBA" id="ARBA00022857"/>
    </source>
</evidence>
<evidence type="ECO:0000256" key="9">
    <source>
        <dbReference type="ARBA" id="ARBA00048793"/>
    </source>
</evidence>
<dbReference type="RefSeq" id="WP_126834689.1">
    <property type="nucleotide sequence ID" value="NZ_PIPT01000010.1"/>
</dbReference>
<dbReference type="InterPro" id="IPR008927">
    <property type="entry name" value="6-PGluconate_DH-like_C_sf"/>
</dbReference>
<comment type="function">
    <text evidence="10">Catalyzes the NADPH-dependent reduction of ketopantoate into pantoic acid.</text>
</comment>
<dbReference type="InterPro" id="IPR013332">
    <property type="entry name" value="KPR_N"/>
</dbReference>
<keyword evidence="7 10" id="KW-0560">Oxidoreductase</keyword>
<dbReference type="InterPro" id="IPR050838">
    <property type="entry name" value="Ketopantoate_reductase"/>
</dbReference>
<dbReference type="PANTHER" id="PTHR43765:SF2">
    <property type="entry name" value="2-DEHYDROPANTOATE 2-REDUCTASE"/>
    <property type="match status" value="1"/>
</dbReference>
<comment type="similarity">
    <text evidence="2 10">Belongs to the ketopantoate reductase family.</text>
</comment>
<dbReference type="GO" id="GO:0008677">
    <property type="term" value="F:2-dehydropantoate 2-reductase activity"/>
    <property type="evidence" value="ECO:0007669"/>
    <property type="project" value="UniProtKB-EC"/>
</dbReference>
<dbReference type="AlphaFoldDB" id="A0A432XBI8"/>
<protein>
    <recommendedName>
        <fullName evidence="4 10">2-dehydropantoate 2-reductase</fullName>
        <ecNumber evidence="3 10">1.1.1.169</ecNumber>
    </recommendedName>
    <alternativeName>
        <fullName evidence="8 10">Ketopantoate reductase</fullName>
    </alternativeName>
</protein>
<dbReference type="InterPro" id="IPR013328">
    <property type="entry name" value="6PGD_dom2"/>
</dbReference>
<proteinExistence type="inferred from homology"/>
<gene>
    <name evidence="13" type="ORF">CWE21_12040</name>
</gene>
<name>A0A432XBI8_9GAMM</name>
<dbReference type="Gene3D" id="1.10.1040.10">
    <property type="entry name" value="N-(1-d-carboxylethyl)-l-norvaline Dehydrogenase, domain 2"/>
    <property type="match status" value="1"/>
</dbReference>